<feature type="transmembrane region" description="Helical" evidence="7">
    <location>
        <begin position="290"/>
        <end position="314"/>
    </location>
</feature>
<dbReference type="Proteomes" id="UP000886339">
    <property type="component" value="Unassembled WGS sequence"/>
</dbReference>
<protein>
    <recommendedName>
        <fullName evidence="11">LssY-like C-terminal domain-containing protein</fullName>
    </recommendedName>
</protein>
<feature type="transmembrane region" description="Helical" evidence="7">
    <location>
        <begin position="243"/>
        <end position="270"/>
    </location>
</feature>
<feature type="transmembrane region" description="Helical" evidence="7">
    <location>
        <begin position="409"/>
        <end position="430"/>
    </location>
</feature>
<evidence type="ECO:0000256" key="4">
    <source>
        <dbReference type="ARBA" id="ARBA00022692"/>
    </source>
</evidence>
<feature type="transmembrane region" description="Helical" evidence="7">
    <location>
        <begin position="326"/>
        <end position="346"/>
    </location>
</feature>
<dbReference type="Pfam" id="PF09335">
    <property type="entry name" value="VTT_dom"/>
    <property type="match status" value="1"/>
</dbReference>
<evidence type="ECO:0000256" key="1">
    <source>
        <dbReference type="ARBA" id="ARBA00004651"/>
    </source>
</evidence>
<feature type="domain" description="LssY-like C-terminal" evidence="9">
    <location>
        <begin position="486"/>
        <end position="601"/>
    </location>
</feature>
<feature type="domain" description="VTT" evidence="8">
    <location>
        <begin position="39"/>
        <end position="162"/>
    </location>
</feature>
<keyword evidence="4 7" id="KW-0812">Transmembrane</keyword>
<dbReference type="EMBL" id="DRLF01000348">
    <property type="protein sequence ID" value="HEC07205.1"/>
    <property type="molecule type" value="Genomic_DNA"/>
</dbReference>
<feature type="transmembrane region" description="Helical" evidence="7">
    <location>
        <begin position="140"/>
        <end position="159"/>
    </location>
</feature>
<sequence>MAETFQQLLAWVSANPGWAGAVVFLMAFAESLAMVGMVVPGVAIMFAVGALIGSGALDFRVMVLWAVIGAVAGDGLSFWLGKKYQRQLTGMWPFSRHPAMLDKGIQFFQRYGGKSVVLGRFFGPVRAVIPLVAGMMNMPATNFVFANVLSALIWAPAYLLPGMAFGASMELASEVALRLVILLVALVGSLWFLGWLSHRLFLLIQPRSKQLLQRVLQFGEHHPRLRRIARALGDPRHPESAGLAMLAGLLVLSSSILIVIALLPQSPLLIADSVLHLGLNGLHNPTGDHIMLALSALASSSGTLAMLIVVGLVLWISGLQLSARHWLAGAGGVWLLSIVLEALARQSPGLLTAIPDVYVLRASVFFSLGAVLVATPVSQARRWRVYSAATLLIVAVMFSQLYLGSTLTAVLHALGGGLIWSTALGMAYRTHGREQKIMGRQALILGISLILLAFSSAISVQAPPPAPNLLKIQGSMSLQDWQQGGWRQLPRYRDDVLNGRSRPLNLQIAGSPAAFIDKLKQQGWEKAQTARGLSWLKLLASTDDIAQLPLLPHSHAGRMAYSVLSKADGDRRQVIYLWPSTWLIEDSGQPVWLGEVTSQQKKQWLGMLYYPVSTGDGKPALDALEQDMRAAGMRFHTADNGELLLYPAGAF</sequence>
<evidence type="ECO:0000256" key="2">
    <source>
        <dbReference type="ARBA" id="ARBA00010792"/>
    </source>
</evidence>
<comment type="similarity">
    <text evidence="2">Belongs to the DedA family.</text>
</comment>
<feature type="transmembrane region" description="Helical" evidence="7">
    <location>
        <begin position="385"/>
        <end position="403"/>
    </location>
</feature>
<feature type="transmembrane region" description="Helical" evidence="7">
    <location>
        <begin position="358"/>
        <end position="378"/>
    </location>
</feature>
<reference evidence="10" key="1">
    <citation type="journal article" date="2020" name="mSystems">
        <title>Genome- and Community-Level Interaction Insights into Carbon Utilization and Element Cycling Functions of Hydrothermarchaeota in Hydrothermal Sediment.</title>
        <authorList>
            <person name="Zhou Z."/>
            <person name="Liu Y."/>
            <person name="Xu W."/>
            <person name="Pan J."/>
            <person name="Luo Z.H."/>
            <person name="Li M."/>
        </authorList>
    </citation>
    <scope>NUCLEOTIDE SEQUENCE [LARGE SCALE GENOMIC DNA]</scope>
    <source>
        <strain evidence="10">HyVt-458</strain>
    </source>
</reference>
<feature type="transmembrane region" description="Helical" evidence="7">
    <location>
        <begin position="6"/>
        <end position="28"/>
    </location>
</feature>
<feature type="transmembrane region" description="Helical" evidence="7">
    <location>
        <begin position="62"/>
        <end position="81"/>
    </location>
</feature>
<accession>A0A831WC53</accession>
<feature type="transmembrane region" description="Helical" evidence="7">
    <location>
        <begin position="35"/>
        <end position="56"/>
    </location>
</feature>
<evidence type="ECO:0000259" key="9">
    <source>
        <dbReference type="Pfam" id="PF14067"/>
    </source>
</evidence>
<dbReference type="PANTHER" id="PTHR30353:SF15">
    <property type="entry name" value="INNER MEMBRANE PROTEIN YABI"/>
    <property type="match status" value="1"/>
</dbReference>
<feature type="transmembrane region" description="Helical" evidence="7">
    <location>
        <begin position="179"/>
        <end position="204"/>
    </location>
</feature>
<evidence type="ECO:0000256" key="6">
    <source>
        <dbReference type="ARBA" id="ARBA00023136"/>
    </source>
</evidence>
<dbReference type="InterPro" id="IPR025902">
    <property type="entry name" value="LssY-like-C_dom"/>
</dbReference>
<dbReference type="InterPro" id="IPR032818">
    <property type="entry name" value="DedA-like"/>
</dbReference>
<feature type="transmembrane region" description="Helical" evidence="7">
    <location>
        <begin position="442"/>
        <end position="462"/>
    </location>
</feature>
<dbReference type="Pfam" id="PF14067">
    <property type="entry name" value="LssY_C"/>
    <property type="match status" value="1"/>
</dbReference>
<evidence type="ECO:0000256" key="7">
    <source>
        <dbReference type="SAM" id="Phobius"/>
    </source>
</evidence>
<proteinExistence type="inferred from homology"/>
<comment type="caution">
    <text evidence="10">The sequence shown here is derived from an EMBL/GenBank/DDBJ whole genome shotgun (WGS) entry which is preliminary data.</text>
</comment>
<keyword evidence="5 7" id="KW-1133">Transmembrane helix</keyword>
<dbReference type="PANTHER" id="PTHR30353">
    <property type="entry name" value="INNER MEMBRANE PROTEIN DEDA-RELATED"/>
    <property type="match status" value="1"/>
</dbReference>
<evidence type="ECO:0000256" key="3">
    <source>
        <dbReference type="ARBA" id="ARBA00022475"/>
    </source>
</evidence>
<evidence type="ECO:0000259" key="8">
    <source>
        <dbReference type="Pfam" id="PF09335"/>
    </source>
</evidence>
<dbReference type="InterPro" id="IPR032816">
    <property type="entry name" value="VTT_dom"/>
</dbReference>
<keyword evidence="6 7" id="KW-0472">Membrane</keyword>
<name>A0A831WC53_9GAMM</name>
<gene>
    <name evidence="10" type="ORF">ENJ12_10150</name>
</gene>
<organism evidence="10">
    <name type="scientific">Thiolapillus brandeum</name>
    <dbReference type="NCBI Taxonomy" id="1076588"/>
    <lineage>
        <taxon>Bacteria</taxon>
        <taxon>Pseudomonadati</taxon>
        <taxon>Pseudomonadota</taxon>
        <taxon>Gammaproteobacteria</taxon>
        <taxon>Chromatiales</taxon>
        <taxon>Sedimenticolaceae</taxon>
        <taxon>Thiolapillus</taxon>
    </lineage>
</organism>
<dbReference type="GO" id="GO:0005886">
    <property type="term" value="C:plasma membrane"/>
    <property type="evidence" value="ECO:0007669"/>
    <property type="project" value="UniProtKB-SubCell"/>
</dbReference>
<dbReference type="AlphaFoldDB" id="A0A831WC53"/>
<evidence type="ECO:0008006" key="11">
    <source>
        <dbReference type="Google" id="ProtNLM"/>
    </source>
</evidence>
<evidence type="ECO:0000256" key="5">
    <source>
        <dbReference type="ARBA" id="ARBA00022989"/>
    </source>
</evidence>
<evidence type="ECO:0000313" key="10">
    <source>
        <dbReference type="EMBL" id="HEC07205.1"/>
    </source>
</evidence>
<keyword evidence="3" id="KW-1003">Cell membrane</keyword>
<comment type="subcellular location">
    <subcellularLocation>
        <location evidence="1">Cell membrane</location>
        <topology evidence="1">Multi-pass membrane protein</topology>
    </subcellularLocation>
</comment>